<evidence type="ECO:0000313" key="4">
    <source>
        <dbReference type="Proteomes" id="UP000014227"/>
    </source>
</evidence>
<feature type="transmembrane region" description="Helical" evidence="2">
    <location>
        <begin position="78"/>
        <end position="98"/>
    </location>
</feature>
<dbReference type="InParanoid" id="S0ETW2"/>
<keyword evidence="2" id="KW-0472">Membrane</keyword>
<protein>
    <submittedName>
        <fullName evidence="3">Uncharacterized protein</fullName>
    </submittedName>
</protein>
<organism evidence="3 4">
    <name type="scientific">Chthonomonas calidirosea (strain DSM 23976 / ICMP 18418 / T49)</name>
    <dbReference type="NCBI Taxonomy" id="1303518"/>
    <lineage>
        <taxon>Bacteria</taxon>
        <taxon>Bacillati</taxon>
        <taxon>Armatimonadota</taxon>
        <taxon>Chthonomonadia</taxon>
        <taxon>Chthonomonadales</taxon>
        <taxon>Chthonomonadaceae</taxon>
        <taxon>Chthonomonas</taxon>
    </lineage>
</organism>
<feature type="region of interest" description="Disordered" evidence="1">
    <location>
        <begin position="240"/>
        <end position="285"/>
    </location>
</feature>
<keyword evidence="4" id="KW-1185">Reference proteome</keyword>
<proteinExistence type="predicted"/>
<gene>
    <name evidence="3" type="ORF">CCALI_01213</name>
</gene>
<evidence type="ECO:0000256" key="1">
    <source>
        <dbReference type="SAM" id="MobiDB-lite"/>
    </source>
</evidence>
<reference evidence="4" key="1">
    <citation type="submission" date="2013-03" db="EMBL/GenBank/DDBJ databases">
        <title>Genome sequence of Chthonomonas calidirosea, the first sequenced genome from the Armatimonadetes phylum (formally candidate division OP10).</title>
        <authorList>
            <person name="Lee K.C.Y."/>
            <person name="Morgan X.C."/>
            <person name="Dunfield P.F."/>
            <person name="Tamas I."/>
            <person name="Houghton K.M."/>
            <person name="Vyssotski M."/>
            <person name="Ryan J.L.J."/>
            <person name="Lagutin K."/>
            <person name="McDonald I.R."/>
            <person name="Stott M.B."/>
        </authorList>
    </citation>
    <scope>NUCLEOTIDE SEQUENCE [LARGE SCALE GENOMIC DNA]</scope>
    <source>
        <strain evidence="4">DSM 23976 / ICMP 18418 / T49</strain>
    </source>
</reference>
<feature type="transmembrane region" description="Helical" evidence="2">
    <location>
        <begin position="44"/>
        <end position="66"/>
    </location>
</feature>
<keyword evidence="2" id="KW-1133">Transmembrane helix</keyword>
<accession>S0ETW2</accession>
<dbReference type="Proteomes" id="UP000014227">
    <property type="component" value="Chromosome I"/>
</dbReference>
<dbReference type="STRING" id="454171.CP488_02884"/>
<name>S0ETW2_CHTCT</name>
<dbReference type="PATRIC" id="fig|1303518.3.peg.1235"/>
<evidence type="ECO:0000256" key="2">
    <source>
        <dbReference type="SAM" id="Phobius"/>
    </source>
</evidence>
<dbReference type="KEGG" id="ccz:CCALI_01213"/>
<dbReference type="EMBL" id="HF951689">
    <property type="protein sequence ID" value="CCW35031.1"/>
    <property type="molecule type" value="Genomic_DNA"/>
</dbReference>
<dbReference type="AlphaFoldDB" id="S0ETW2"/>
<dbReference type="HOGENOM" id="CLU_975565_0_0_0"/>
<keyword evidence="2" id="KW-0812">Transmembrane</keyword>
<dbReference type="RefSeq" id="WP_016482576.1">
    <property type="nucleotide sequence ID" value="NC_021487.1"/>
</dbReference>
<evidence type="ECO:0000313" key="3">
    <source>
        <dbReference type="EMBL" id="CCW35031.1"/>
    </source>
</evidence>
<sequence>MNVSKIRHREPKNAQRAEPTEATLAELLQRLQHHEKRARRHMRLMVSLSVLSAILMFLVEMVWVVLALQGGIETLPLWAVHSSWLLFLAMLAGVVIVYTKDMHAGRKLLQNISTYRDVRVVGPLLSLWSISSPRTRGAIEEALIELLPQMKAADAALLNEEQRAQLYAILTDTNRRRVPLQLAILEVLGRIGDAHAVPIVERLSEAPLRRWKVLREAAQRCLPQLRERVLQLQQSSTLLRPSANRTKEKDVLLRTADSAPLQTPAGQLVRPTDAKETTNENSFEL</sequence>